<feature type="compositionally biased region" description="Polar residues" evidence="2">
    <location>
        <begin position="219"/>
        <end position="243"/>
    </location>
</feature>
<dbReference type="HOGENOM" id="CLU_050705_0_0_1"/>
<dbReference type="EMBL" id="KN847520">
    <property type="protein sequence ID" value="KIV97881.1"/>
    <property type="molecule type" value="Genomic_DNA"/>
</dbReference>
<feature type="region of interest" description="Disordered" evidence="2">
    <location>
        <begin position="198"/>
        <end position="302"/>
    </location>
</feature>
<feature type="compositionally biased region" description="Polar residues" evidence="2">
    <location>
        <begin position="1"/>
        <end position="17"/>
    </location>
</feature>
<accession>A0A0D1YB69</accession>
<dbReference type="RefSeq" id="XP_016229455.1">
    <property type="nucleotide sequence ID" value="XM_016365806.1"/>
</dbReference>
<feature type="region of interest" description="Disordered" evidence="2">
    <location>
        <begin position="1"/>
        <end position="55"/>
    </location>
</feature>
<dbReference type="GeneID" id="27319426"/>
<proteinExistence type="inferred from homology"/>
<feature type="compositionally biased region" description="Acidic residues" evidence="2">
    <location>
        <begin position="274"/>
        <end position="284"/>
    </location>
</feature>
<comment type="similarity">
    <text evidence="1">Belongs to the RCAN family.</text>
</comment>
<dbReference type="Pfam" id="PF04847">
    <property type="entry name" value="Calcipressin"/>
    <property type="match status" value="1"/>
</dbReference>
<sequence>MAQPTQQAVSPLQTQNISSAASPPLSAPSSPASLHKKRSHSPLSLDLSNLPPLSQPAPPSNTLLITRLDDAKIFHPASLATIRQHINSIAELNSFSPLKSMHRIICSFHDIDAAIQVRQVIDGTAFLGHSVAKCYFGEPTPIGDEKKYLDRPDAGRLFFISPPPSPPVGWEMRTEDPPNKLVHADDLASKLAKLSGKLTTTFTPDESGDTSEEEPATAKSLQPNHSRTRSGISVETSPTTDTASPMKLRSRSATLIYDPKDHGDSPALPAVMLETEDDSDVELDQPEKKILEHTSRPPVELM</sequence>
<evidence type="ECO:0000313" key="3">
    <source>
        <dbReference type="EMBL" id="KIV97881.1"/>
    </source>
</evidence>
<feature type="compositionally biased region" description="Low complexity" evidence="2">
    <location>
        <begin position="41"/>
        <end position="52"/>
    </location>
</feature>
<evidence type="ECO:0000256" key="2">
    <source>
        <dbReference type="SAM" id="MobiDB-lite"/>
    </source>
</evidence>
<dbReference type="InterPro" id="IPR006931">
    <property type="entry name" value="Calcipressin"/>
</dbReference>
<feature type="compositionally biased region" description="Acidic residues" evidence="2">
    <location>
        <begin position="206"/>
        <end position="215"/>
    </location>
</feature>
<dbReference type="PANTHER" id="PTHR10300">
    <property type="entry name" value="CALCIPRESSIN"/>
    <property type="match status" value="1"/>
</dbReference>
<evidence type="ECO:0000313" key="4">
    <source>
        <dbReference type="Proteomes" id="UP000054302"/>
    </source>
</evidence>
<keyword evidence="4" id="KW-1185">Reference proteome</keyword>
<dbReference type="GO" id="GO:0019722">
    <property type="term" value="P:calcium-mediated signaling"/>
    <property type="evidence" value="ECO:0007669"/>
    <property type="project" value="InterPro"/>
</dbReference>
<dbReference type="GO" id="GO:0005634">
    <property type="term" value="C:nucleus"/>
    <property type="evidence" value="ECO:0007669"/>
    <property type="project" value="TreeGrafter"/>
</dbReference>
<organism evidence="3 4">
    <name type="scientific">Exophiala mesophila</name>
    <name type="common">Black yeast-like fungus</name>
    <dbReference type="NCBI Taxonomy" id="212818"/>
    <lineage>
        <taxon>Eukaryota</taxon>
        <taxon>Fungi</taxon>
        <taxon>Dikarya</taxon>
        <taxon>Ascomycota</taxon>
        <taxon>Pezizomycotina</taxon>
        <taxon>Eurotiomycetes</taxon>
        <taxon>Chaetothyriomycetidae</taxon>
        <taxon>Chaetothyriales</taxon>
        <taxon>Herpotrichiellaceae</taxon>
        <taxon>Exophiala</taxon>
    </lineage>
</organism>
<feature type="compositionally biased region" description="Low complexity" evidence="2">
    <location>
        <begin position="18"/>
        <end position="33"/>
    </location>
</feature>
<dbReference type="SUPFAM" id="SSF54928">
    <property type="entry name" value="RNA-binding domain, RBD"/>
    <property type="match status" value="1"/>
</dbReference>
<dbReference type="PANTHER" id="PTHR10300:SF14">
    <property type="entry name" value="PROTEIN SARAH"/>
    <property type="match status" value="1"/>
</dbReference>
<dbReference type="OMA" id="RIVCSFH"/>
<dbReference type="GO" id="GO:0005737">
    <property type="term" value="C:cytoplasm"/>
    <property type="evidence" value="ECO:0007669"/>
    <property type="project" value="TreeGrafter"/>
</dbReference>
<dbReference type="Gene3D" id="3.30.70.330">
    <property type="match status" value="1"/>
</dbReference>
<name>A0A0D1YB69_EXOME</name>
<dbReference type="GO" id="GO:0008597">
    <property type="term" value="F:calcium-dependent protein serine/threonine phosphatase regulator activity"/>
    <property type="evidence" value="ECO:0007669"/>
    <property type="project" value="TreeGrafter"/>
</dbReference>
<evidence type="ECO:0008006" key="5">
    <source>
        <dbReference type="Google" id="ProtNLM"/>
    </source>
</evidence>
<dbReference type="GO" id="GO:0003676">
    <property type="term" value="F:nucleic acid binding"/>
    <property type="evidence" value="ECO:0007669"/>
    <property type="project" value="InterPro"/>
</dbReference>
<dbReference type="Proteomes" id="UP000054302">
    <property type="component" value="Unassembled WGS sequence"/>
</dbReference>
<dbReference type="AlphaFoldDB" id="A0A0D1YB69"/>
<dbReference type="OrthoDB" id="17212at2759"/>
<reference evidence="3 4" key="1">
    <citation type="submission" date="2015-01" db="EMBL/GenBank/DDBJ databases">
        <title>The Genome Sequence of Exophiala mesophila CBS40295.</title>
        <authorList>
            <consortium name="The Broad Institute Genomics Platform"/>
            <person name="Cuomo C."/>
            <person name="de Hoog S."/>
            <person name="Gorbushina A."/>
            <person name="Stielow B."/>
            <person name="Teixiera M."/>
            <person name="Abouelleil A."/>
            <person name="Chapman S.B."/>
            <person name="Priest M."/>
            <person name="Young S.K."/>
            <person name="Wortman J."/>
            <person name="Nusbaum C."/>
            <person name="Birren B."/>
        </authorList>
    </citation>
    <scope>NUCLEOTIDE SEQUENCE [LARGE SCALE GENOMIC DNA]</scope>
    <source>
        <strain evidence="3 4">CBS 40295</strain>
    </source>
</reference>
<feature type="compositionally biased region" description="Basic and acidic residues" evidence="2">
    <location>
        <begin position="285"/>
        <end position="295"/>
    </location>
</feature>
<dbReference type="InterPro" id="IPR035979">
    <property type="entry name" value="RBD_domain_sf"/>
</dbReference>
<gene>
    <name evidence="3" type="ORF">PV10_01581</name>
</gene>
<evidence type="ECO:0000256" key="1">
    <source>
        <dbReference type="ARBA" id="ARBA00008209"/>
    </source>
</evidence>
<dbReference type="VEuPathDB" id="FungiDB:PV10_01581"/>
<dbReference type="InterPro" id="IPR012677">
    <property type="entry name" value="Nucleotide-bd_a/b_plait_sf"/>
</dbReference>
<dbReference type="STRING" id="212818.A0A0D1YB69"/>
<protein>
    <recommendedName>
        <fullName evidence="5">Calcipressin</fullName>
    </recommendedName>
</protein>
<dbReference type="FunFam" id="3.30.70.330:FF:000503">
    <property type="entry name" value="Calcineurin binding protein, putative"/>
    <property type="match status" value="1"/>
</dbReference>